<feature type="compositionally biased region" description="Polar residues" evidence="1">
    <location>
        <begin position="92"/>
        <end position="101"/>
    </location>
</feature>
<name>A0ABD1YU38_9MARC</name>
<evidence type="ECO:0000313" key="3">
    <source>
        <dbReference type="Proteomes" id="UP001605036"/>
    </source>
</evidence>
<reference evidence="2 3" key="1">
    <citation type="submission" date="2024-09" db="EMBL/GenBank/DDBJ databases">
        <title>Chromosome-scale assembly of Riccia fluitans.</title>
        <authorList>
            <person name="Paukszto L."/>
            <person name="Sawicki J."/>
            <person name="Karawczyk K."/>
            <person name="Piernik-Szablinska J."/>
            <person name="Szczecinska M."/>
            <person name="Mazdziarz M."/>
        </authorList>
    </citation>
    <scope>NUCLEOTIDE SEQUENCE [LARGE SCALE GENOMIC DNA]</scope>
    <source>
        <strain evidence="2">Rf_01</strain>
        <tissue evidence="2">Aerial parts of the thallus</tissue>
    </source>
</reference>
<proteinExistence type="predicted"/>
<feature type="compositionally biased region" description="Acidic residues" evidence="1">
    <location>
        <begin position="14"/>
        <end position="26"/>
    </location>
</feature>
<dbReference type="EMBL" id="JBHFFA010000003">
    <property type="protein sequence ID" value="KAL2634278.1"/>
    <property type="molecule type" value="Genomic_DNA"/>
</dbReference>
<evidence type="ECO:0000313" key="2">
    <source>
        <dbReference type="EMBL" id="KAL2634278.1"/>
    </source>
</evidence>
<gene>
    <name evidence="2" type="ORF">R1flu_005757</name>
</gene>
<feature type="region of interest" description="Disordered" evidence="1">
    <location>
        <begin position="1"/>
        <end position="101"/>
    </location>
</feature>
<dbReference type="Proteomes" id="UP001605036">
    <property type="component" value="Unassembled WGS sequence"/>
</dbReference>
<organism evidence="2 3">
    <name type="scientific">Riccia fluitans</name>
    <dbReference type="NCBI Taxonomy" id="41844"/>
    <lineage>
        <taxon>Eukaryota</taxon>
        <taxon>Viridiplantae</taxon>
        <taxon>Streptophyta</taxon>
        <taxon>Embryophyta</taxon>
        <taxon>Marchantiophyta</taxon>
        <taxon>Marchantiopsida</taxon>
        <taxon>Marchantiidae</taxon>
        <taxon>Marchantiales</taxon>
        <taxon>Ricciaceae</taxon>
        <taxon>Riccia</taxon>
    </lineage>
</organism>
<evidence type="ECO:0000256" key="1">
    <source>
        <dbReference type="SAM" id="MobiDB-lite"/>
    </source>
</evidence>
<sequence>MTQILKQTKLPLDMSEDSPSENEQGEPGEMSHHNIQDSSTSPSLPAPGERNGKENGSENESMADPKLPRPVENREAGDNDMAKNTLPEMQSPGGSSPIENT</sequence>
<protein>
    <submittedName>
        <fullName evidence="2">Uncharacterized protein</fullName>
    </submittedName>
</protein>
<dbReference type="AlphaFoldDB" id="A0ABD1YU38"/>
<accession>A0ABD1YU38</accession>
<keyword evidence="3" id="KW-1185">Reference proteome</keyword>
<comment type="caution">
    <text evidence="2">The sequence shown here is derived from an EMBL/GenBank/DDBJ whole genome shotgun (WGS) entry which is preliminary data.</text>
</comment>
<feature type="compositionally biased region" description="Basic and acidic residues" evidence="1">
    <location>
        <begin position="66"/>
        <end position="81"/>
    </location>
</feature>